<evidence type="ECO:0000256" key="5">
    <source>
        <dbReference type="ARBA" id="ARBA00022519"/>
    </source>
</evidence>
<evidence type="ECO:0000256" key="8">
    <source>
        <dbReference type="ARBA" id="ARBA00023136"/>
    </source>
</evidence>
<keyword evidence="5" id="KW-0997">Cell inner membrane</keyword>
<evidence type="ECO:0000256" key="9">
    <source>
        <dbReference type="ARBA" id="ARBA00025439"/>
    </source>
</evidence>
<evidence type="ECO:0000256" key="6">
    <source>
        <dbReference type="ARBA" id="ARBA00022692"/>
    </source>
</evidence>
<reference evidence="12 13" key="1">
    <citation type="submission" date="2020-08" db="EMBL/GenBank/DDBJ databases">
        <title>Genomic Encyclopedia of Type Strains, Phase IV (KMG-IV): sequencing the most valuable type-strain genomes for metagenomic binning, comparative biology and taxonomic classification.</title>
        <authorList>
            <person name="Goeker M."/>
        </authorList>
    </citation>
    <scope>NUCLEOTIDE SEQUENCE [LARGE SCALE GENOMIC DNA]</scope>
    <source>
        <strain evidence="12 13">DSM 16268</strain>
    </source>
</reference>
<keyword evidence="4" id="KW-1003">Cell membrane</keyword>
<feature type="transmembrane region" description="Helical" evidence="11">
    <location>
        <begin position="134"/>
        <end position="153"/>
    </location>
</feature>
<sequence>MVSPRRRAAIEFVLDNLVWFILVAVVAIFSFAVPNYFQIGIFANIIEQATFVGTLAIGLSLLIIAGYMDLSIESVMALSAMVIGILFAASGVGLGITLTPEWLVVPVSLAVALAVGAVVGATNAFFVVRLKMNAFIVTLAAYIWGRGLVVALSGGRSAQEMPAALRVFAIERFLNVPLIAWVSIVATLAFAFVLRKTPFGRHLLLIGGNPVAAYRAGIRVDRLTVITFILAGAIAGLAGWLLAIRTSGATANLGVGMLFQTFAAVVIGGVSLKGGVGSLTGVYAGVLLLSSIQTAINLMGMPAHFTQLIQGAMVLAAVLLDTMKLQIRKKLA</sequence>
<dbReference type="Pfam" id="PF02653">
    <property type="entry name" value="BPD_transp_2"/>
    <property type="match status" value="1"/>
</dbReference>
<feature type="transmembrane region" description="Helical" evidence="11">
    <location>
        <begin position="305"/>
        <end position="323"/>
    </location>
</feature>
<evidence type="ECO:0000256" key="7">
    <source>
        <dbReference type="ARBA" id="ARBA00022989"/>
    </source>
</evidence>
<dbReference type="PANTHER" id="PTHR32196:SF71">
    <property type="entry name" value="AUTOINDUCER 2 IMPORT SYSTEM PERMEASE PROTEIN LSRD"/>
    <property type="match status" value="1"/>
</dbReference>
<name>A0A7W9CUN2_9HYPH</name>
<dbReference type="EMBL" id="JACHOO010000002">
    <property type="protein sequence ID" value="MBB5752212.1"/>
    <property type="molecule type" value="Genomic_DNA"/>
</dbReference>
<dbReference type="CDD" id="cd06579">
    <property type="entry name" value="TM_PBP1_transp_AraH_like"/>
    <property type="match status" value="1"/>
</dbReference>
<evidence type="ECO:0000256" key="1">
    <source>
        <dbReference type="ARBA" id="ARBA00004651"/>
    </source>
</evidence>
<proteinExistence type="predicted"/>
<feature type="transmembrane region" description="Helical" evidence="11">
    <location>
        <begin position="102"/>
        <end position="127"/>
    </location>
</feature>
<dbReference type="RefSeq" id="WP_183853667.1">
    <property type="nucleotide sequence ID" value="NZ_JACHOO010000002.1"/>
</dbReference>
<keyword evidence="13" id="KW-1185">Reference proteome</keyword>
<evidence type="ECO:0000313" key="13">
    <source>
        <dbReference type="Proteomes" id="UP000523821"/>
    </source>
</evidence>
<feature type="transmembrane region" description="Helical" evidence="11">
    <location>
        <begin position="173"/>
        <end position="194"/>
    </location>
</feature>
<dbReference type="GO" id="GO:0022857">
    <property type="term" value="F:transmembrane transporter activity"/>
    <property type="evidence" value="ECO:0007669"/>
    <property type="project" value="InterPro"/>
</dbReference>
<feature type="transmembrane region" description="Helical" evidence="11">
    <location>
        <begin position="45"/>
        <end position="68"/>
    </location>
</feature>
<comment type="subunit">
    <text evidence="2">The complex is composed of two ATP-binding proteins (LsrA), two transmembrane proteins (LsrC and LsrD) and a solute-binding protein (LsrB).</text>
</comment>
<accession>A0A7W9CUN2</accession>
<comment type="function">
    <text evidence="9">Part of the ABC transporter complex LsrABCD involved in autoinducer 2 (AI-2) import. Probably responsible for the translocation of the substrate across the membrane.</text>
</comment>
<feature type="transmembrane region" description="Helical" evidence="11">
    <location>
        <begin position="249"/>
        <end position="272"/>
    </location>
</feature>
<feature type="transmembrane region" description="Helical" evidence="11">
    <location>
        <begin position="12"/>
        <end position="33"/>
    </location>
</feature>
<comment type="subcellular location">
    <subcellularLocation>
        <location evidence="1">Cell membrane</location>
        <topology evidence="1">Multi-pass membrane protein</topology>
    </subcellularLocation>
</comment>
<feature type="transmembrane region" description="Helical" evidence="11">
    <location>
        <begin position="279"/>
        <end position="299"/>
    </location>
</feature>
<feature type="transmembrane region" description="Helical" evidence="11">
    <location>
        <begin position="75"/>
        <end position="96"/>
    </location>
</feature>
<dbReference type="AlphaFoldDB" id="A0A7W9CUN2"/>
<keyword evidence="6 11" id="KW-0812">Transmembrane</keyword>
<evidence type="ECO:0000313" key="12">
    <source>
        <dbReference type="EMBL" id="MBB5752212.1"/>
    </source>
</evidence>
<protein>
    <recommendedName>
        <fullName evidence="10">Autoinducer 2 import system permease protein LsrD</fullName>
    </recommendedName>
</protein>
<feature type="transmembrane region" description="Helical" evidence="11">
    <location>
        <begin position="223"/>
        <end position="243"/>
    </location>
</feature>
<evidence type="ECO:0000256" key="11">
    <source>
        <dbReference type="SAM" id="Phobius"/>
    </source>
</evidence>
<keyword evidence="8 11" id="KW-0472">Membrane</keyword>
<keyword evidence="7 11" id="KW-1133">Transmembrane helix</keyword>
<evidence type="ECO:0000256" key="10">
    <source>
        <dbReference type="ARBA" id="ARBA00039381"/>
    </source>
</evidence>
<comment type="caution">
    <text evidence="12">The sequence shown here is derived from an EMBL/GenBank/DDBJ whole genome shotgun (WGS) entry which is preliminary data.</text>
</comment>
<evidence type="ECO:0000256" key="3">
    <source>
        <dbReference type="ARBA" id="ARBA00022448"/>
    </source>
</evidence>
<dbReference type="InterPro" id="IPR001851">
    <property type="entry name" value="ABC_transp_permease"/>
</dbReference>
<dbReference type="PANTHER" id="PTHR32196">
    <property type="entry name" value="ABC TRANSPORTER PERMEASE PROTEIN YPHD-RELATED-RELATED"/>
    <property type="match status" value="1"/>
</dbReference>
<evidence type="ECO:0000256" key="2">
    <source>
        <dbReference type="ARBA" id="ARBA00011262"/>
    </source>
</evidence>
<gene>
    <name evidence="12" type="ORF">GGQ63_001264</name>
</gene>
<dbReference type="GO" id="GO:0005886">
    <property type="term" value="C:plasma membrane"/>
    <property type="evidence" value="ECO:0007669"/>
    <property type="project" value="UniProtKB-SubCell"/>
</dbReference>
<keyword evidence="3" id="KW-0813">Transport</keyword>
<organism evidence="12 13">
    <name type="scientific">Prosthecomicrobium pneumaticum</name>
    <dbReference type="NCBI Taxonomy" id="81895"/>
    <lineage>
        <taxon>Bacteria</taxon>
        <taxon>Pseudomonadati</taxon>
        <taxon>Pseudomonadota</taxon>
        <taxon>Alphaproteobacteria</taxon>
        <taxon>Hyphomicrobiales</taxon>
        <taxon>Kaistiaceae</taxon>
        <taxon>Prosthecomicrobium</taxon>
    </lineage>
</organism>
<evidence type="ECO:0000256" key="4">
    <source>
        <dbReference type="ARBA" id="ARBA00022475"/>
    </source>
</evidence>
<dbReference type="Proteomes" id="UP000523821">
    <property type="component" value="Unassembled WGS sequence"/>
</dbReference>